<keyword evidence="2" id="KW-0812">Transmembrane</keyword>
<evidence type="ECO:0000256" key="4">
    <source>
        <dbReference type="ARBA" id="ARBA00023136"/>
    </source>
</evidence>
<name>A0ABX8B5K4_9BACT</name>
<protein>
    <submittedName>
        <fullName evidence="7">Energy transducer TonB</fullName>
    </submittedName>
</protein>
<dbReference type="InterPro" id="IPR006260">
    <property type="entry name" value="TonB/TolA_C"/>
</dbReference>
<feature type="region of interest" description="Disordered" evidence="5">
    <location>
        <begin position="101"/>
        <end position="190"/>
    </location>
</feature>
<accession>A0ABX8B5K4</accession>
<gene>
    <name evidence="7" type="ORF">J8C06_05790</name>
</gene>
<feature type="domain" description="TonB C-terminal" evidence="6">
    <location>
        <begin position="221"/>
        <end position="257"/>
    </location>
</feature>
<dbReference type="Pfam" id="PF03544">
    <property type="entry name" value="TonB_C"/>
    <property type="match status" value="1"/>
</dbReference>
<comment type="subcellular location">
    <subcellularLocation>
        <location evidence="1">Membrane</location>
        <topology evidence="1">Single-pass membrane protein</topology>
    </subcellularLocation>
</comment>
<evidence type="ECO:0000313" key="8">
    <source>
        <dbReference type="Proteomes" id="UP000676506"/>
    </source>
</evidence>
<keyword evidence="3" id="KW-1133">Transmembrane helix</keyword>
<organism evidence="7 8">
    <name type="scientific">Chloracidobacterium validum</name>
    <dbReference type="NCBI Taxonomy" id="2821543"/>
    <lineage>
        <taxon>Bacteria</taxon>
        <taxon>Pseudomonadati</taxon>
        <taxon>Acidobacteriota</taxon>
        <taxon>Terriglobia</taxon>
        <taxon>Terriglobales</taxon>
        <taxon>Acidobacteriaceae</taxon>
        <taxon>Chloracidobacterium</taxon>
    </lineage>
</organism>
<evidence type="ECO:0000313" key="7">
    <source>
        <dbReference type="EMBL" id="QUW01891.1"/>
    </source>
</evidence>
<evidence type="ECO:0000256" key="1">
    <source>
        <dbReference type="ARBA" id="ARBA00004167"/>
    </source>
</evidence>
<proteinExistence type="predicted"/>
<dbReference type="RefSeq" id="WP_211427783.1">
    <property type="nucleotide sequence ID" value="NZ_CP072648.1"/>
</dbReference>
<dbReference type="NCBIfam" id="TIGR01352">
    <property type="entry name" value="tonB_Cterm"/>
    <property type="match status" value="1"/>
</dbReference>
<dbReference type="EMBL" id="CP072648">
    <property type="protein sequence ID" value="QUW01891.1"/>
    <property type="molecule type" value="Genomic_DNA"/>
</dbReference>
<evidence type="ECO:0000256" key="3">
    <source>
        <dbReference type="ARBA" id="ARBA00022989"/>
    </source>
</evidence>
<feature type="compositionally biased region" description="Basic and acidic residues" evidence="5">
    <location>
        <begin position="121"/>
        <end position="168"/>
    </location>
</feature>
<keyword evidence="8" id="KW-1185">Reference proteome</keyword>
<reference evidence="7 8" key="1">
    <citation type="submission" date="2021-03" db="EMBL/GenBank/DDBJ databases">
        <title>Genomic and phenotypic characterization of Chloracidobacterium isolates provides evidence for multiple species.</title>
        <authorList>
            <person name="Saini M.K."/>
            <person name="Costas A.M.G."/>
            <person name="Tank M."/>
            <person name="Bryant D.A."/>
        </authorList>
    </citation>
    <scope>NUCLEOTIDE SEQUENCE [LARGE SCALE GENOMIC DNA]</scope>
    <source>
        <strain evidence="7 8">BV2-C</strain>
    </source>
</reference>
<sequence>MPDQHPPTPPPTQAAEVPSRRAYILRGFIYATPHTLGFEGSPSFWVRHGFKLGLGLALLLHLPFWGYQMYRTFIVPFEVDVVESAYDVDWVTLTDPRYKPLPNPEGLITPNATVNEAAQADARRRAEEAARRRREAEARRRAEAERRRREQESEPERRAAEEARRGRATESAPNEPDREPPPNRPLGFGKVDVGPIKAVVTKLYALSESGELDIEQETFVITLAFRVEPSGRLTGIRIVKSSGIDAVDEAALNIARAVSASQALGPLHILTSTTLTLDVGPQFMTLRIGGFAASPLEASALQNLINGGLTLVPRKPDTAAFLNNTSIKADGKRLTATVQMTRSQLNALLKQNFKKG</sequence>
<dbReference type="Proteomes" id="UP000676506">
    <property type="component" value="Chromosome 1"/>
</dbReference>
<evidence type="ECO:0000256" key="2">
    <source>
        <dbReference type="ARBA" id="ARBA00022692"/>
    </source>
</evidence>
<dbReference type="SUPFAM" id="SSF74653">
    <property type="entry name" value="TolA/TonB C-terminal domain"/>
    <property type="match status" value="1"/>
</dbReference>
<evidence type="ECO:0000256" key="5">
    <source>
        <dbReference type="SAM" id="MobiDB-lite"/>
    </source>
</evidence>
<dbReference type="Gene3D" id="3.30.1150.10">
    <property type="match status" value="1"/>
</dbReference>
<evidence type="ECO:0000259" key="6">
    <source>
        <dbReference type="Pfam" id="PF03544"/>
    </source>
</evidence>
<keyword evidence="4" id="KW-0472">Membrane</keyword>
<dbReference type="InterPro" id="IPR037682">
    <property type="entry name" value="TonB_C"/>
</dbReference>